<evidence type="ECO:0000256" key="3">
    <source>
        <dbReference type="ARBA" id="ARBA00022679"/>
    </source>
</evidence>
<dbReference type="GO" id="GO:0008168">
    <property type="term" value="F:methyltransferase activity"/>
    <property type="evidence" value="ECO:0007669"/>
    <property type="project" value="UniProtKB-KW"/>
</dbReference>
<evidence type="ECO:0000313" key="7">
    <source>
        <dbReference type="Proteomes" id="UP000663801"/>
    </source>
</evidence>
<evidence type="ECO:0000256" key="1">
    <source>
        <dbReference type="ARBA" id="ARBA00010815"/>
    </source>
</evidence>
<reference evidence="6" key="1">
    <citation type="submission" date="2021-01" db="EMBL/GenBank/DDBJ databases">
        <title>KCTC 19127 draft genome.</title>
        <authorList>
            <person name="An D."/>
        </authorList>
    </citation>
    <scope>NUCLEOTIDE SEQUENCE</scope>
    <source>
        <strain evidence="6">KCTC 19127</strain>
    </source>
</reference>
<protein>
    <submittedName>
        <fullName evidence="6">Class I SAM-dependent methyltransferase</fullName>
    </submittedName>
</protein>
<dbReference type="PIRSF" id="PIRSF003085">
    <property type="entry name" value="CMAS"/>
    <property type="match status" value="1"/>
</dbReference>
<dbReference type="Pfam" id="PF02353">
    <property type="entry name" value="CMAS"/>
    <property type="match status" value="1"/>
</dbReference>
<dbReference type="GO" id="GO:0008610">
    <property type="term" value="P:lipid biosynthetic process"/>
    <property type="evidence" value="ECO:0007669"/>
    <property type="project" value="InterPro"/>
</dbReference>
<dbReference type="InterPro" id="IPR029063">
    <property type="entry name" value="SAM-dependent_MTases_sf"/>
</dbReference>
<keyword evidence="7" id="KW-1185">Reference proteome</keyword>
<evidence type="ECO:0000256" key="4">
    <source>
        <dbReference type="ARBA" id="ARBA00022691"/>
    </source>
</evidence>
<dbReference type="SUPFAM" id="SSF53335">
    <property type="entry name" value="S-adenosyl-L-methionine-dependent methyltransferases"/>
    <property type="match status" value="1"/>
</dbReference>
<dbReference type="CDD" id="cd02440">
    <property type="entry name" value="AdoMet_MTases"/>
    <property type="match status" value="1"/>
</dbReference>
<dbReference type="GO" id="GO:0032259">
    <property type="term" value="P:methylation"/>
    <property type="evidence" value="ECO:0007669"/>
    <property type="project" value="UniProtKB-KW"/>
</dbReference>
<dbReference type="Gene3D" id="3.40.50.150">
    <property type="entry name" value="Vaccinia Virus protein VP39"/>
    <property type="match status" value="1"/>
</dbReference>
<dbReference type="InterPro" id="IPR050723">
    <property type="entry name" value="CFA/CMAS"/>
</dbReference>
<evidence type="ECO:0000256" key="5">
    <source>
        <dbReference type="ARBA" id="ARBA00023098"/>
    </source>
</evidence>
<dbReference type="PANTHER" id="PTHR43667">
    <property type="entry name" value="CYCLOPROPANE-FATTY-ACYL-PHOSPHOLIPID SYNTHASE"/>
    <property type="match status" value="1"/>
</dbReference>
<proteinExistence type="inferred from homology"/>
<dbReference type="Proteomes" id="UP000663801">
    <property type="component" value="Unassembled WGS sequence"/>
</dbReference>
<comment type="caution">
    <text evidence="6">The sequence shown here is derived from an EMBL/GenBank/DDBJ whole genome shotgun (WGS) entry which is preliminary data.</text>
</comment>
<sequence length="441" mass="48949">MALLSPHHTRAIPRPAQGVWPGLFDVPAARAHATIARGLVRTAVRNLPITLAFPDGSTWGTGGPRLEVVRPEAFFARVGRDGLIGFGEAWMTGDLTTGGWHAPTPGRRSAEPPAAGLNAATDELADALTVLARRMSVLIPAPVQKLRRAWQSRPPRSEENTPTGAQENIHRHYDLSNELFETFLDPTMTYSAGWYEPGDDLERAQLRKIDGVLDLARVGPEMRILEIGSGWGALAMRAVRERGCRVTTLTLSEEQKALAERRIAEAGLADRIEVRLEDYRVHAAGHSGAYDAVVSVEMVEAVGERYWPDYFHSIDRMLADGGRLGLQSITIAHDRLLETRNGYTWVHKYVFPGGLLPSLTAIDDVLAGHTSLQVQETRRLGPSYVPTLREWRHRFNADLPAVRDLGFDETFIRMWNFYLAYSEAGFAAGYLDDWQLGMARP</sequence>
<name>A0A938YM71_9ACTN</name>
<keyword evidence="2 6" id="KW-0489">Methyltransferase</keyword>
<dbReference type="PANTHER" id="PTHR43667:SF2">
    <property type="entry name" value="FATTY ACID C-METHYL TRANSFERASE"/>
    <property type="match status" value="1"/>
</dbReference>
<dbReference type="InterPro" id="IPR003333">
    <property type="entry name" value="CMAS"/>
</dbReference>
<dbReference type="EMBL" id="JAERWL010000012">
    <property type="protein sequence ID" value="MBM9477774.1"/>
    <property type="molecule type" value="Genomic_DNA"/>
</dbReference>
<organism evidence="6 7">
    <name type="scientific">Nakamurella flavida</name>
    <dbReference type="NCBI Taxonomy" id="363630"/>
    <lineage>
        <taxon>Bacteria</taxon>
        <taxon>Bacillati</taxon>
        <taxon>Actinomycetota</taxon>
        <taxon>Actinomycetes</taxon>
        <taxon>Nakamurellales</taxon>
        <taxon>Nakamurellaceae</taxon>
        <taxon>Nakamurella</taxon>
    </lineage>
</organism>
<dbReference type="RefSeq" id="WP_205257884.1">
    <property type="nucleotide sequence ID" value="NZ_BAAAPV010000005.1"/>
</dbReference>
<keyword evidence="4" id="KW-0949">S-adenosyl-L-methionine</keyword>
<comment type="similarity">
    <text evidence="1">Belongs to the CFA/CMAS family.</text>
</comment>
<evidence type="ECO:0000313" key="6">
    <source>
        <dbReference type="EMBL" id="MBM9477774.1"/>
    </source>
</evidence>
<gene>
    <name evidence="6" type="ORF">JL107_15085</name>
</gene>
<accession>A0A938YM71</accession>
<evidence type="ECO:0000256" key="2">
    <source>
        <dbReference type="ARBA" id="ARBA00022603"/>
    </source>
</evidence>
<keyword evidence="3" id="KW-0808">Transferase</keyword>
<dbReference type="AlphaFoldDB" id="A0A938YM71"/>
<keyword evidence="5" id="KW-0443">Lipid metabolism</keyword>